<proteinExistence type="predicted"/>
<dbReference type="EMBL" id="CACSIK010000001">
    <property type="protein sequence ID" value="CAA0087525.1"/>
    <property type="molecule type" value="Genomic_DNA"/>
</dbReference>
<dbReference type="SUPFAM" id="SSF53756">
    <property type="entry name" value="UDP-Glycosyltransferase/glycogen phosphorylase"/>
    <property type="match status" value="1"/>
</dbReference>
<reference evidence="4 5" key="1">
    <citation type="submission" date="2019-11" db="EMBL/GenBank/DDBJ databases">
        <authorList>
            <person name="Holert J."/>
        </authorList>
    </citation>
    <scope>NUCLEOTIDE SEQUENCE [LARGE SCALE GENOMIC DNA]</scope>
    <source>
        <strain evidence="3">BC3_2A</strain>
        <strain evidence="1">SB11_1A</strain>
    </source>
</reference>
<dbReference type="Pfam" id="PF13692">
    <property type="entry name" value="Glyco_trans_1_4"/>
    <property type="match status" value="1"/>
</dbReference>
<dbReference type="OrthoDB" id="9807209at2"/>
<evidence type="ECO:0000313" key="1">
    <source>
        <dbReference type="EMBL" id="CAA0087525.1"/>
    </source>
</evidence>
<protein>
    <recommendedName>
        <fullName evidence="6">Glycosyltransferase</fullName>
    </recommendedName>
</protein>
<gene>
    <name evidence="1" type="ORF">IHBHHGIJ_01334</name>
    <name evidence="2" type="ORF">KFEGEMFD_03074</name>
    <name evidence="3" type="ORF">KFEGEMFD_03633</name>
</gene>
<keyword evidence="4" id="KW-1185">Reference proteome</keyword>
<evidence type="ECO:0008006" key="6">
    <source>
        <dbReference type="Google" id="ProtNLM"/>
    </source>
</evidence>
<dbReference type="AlphaFoldDB" id="A0A5S9QPH5"/>
<evidence type="ECO:0000313" key="4">
    <source>
        <dbReference type="Proteomes" id="UP000435877"/>
    </source>
</evidence>
<dbReference type="Gene3D" id="3.40.50.2000">
    <property type="entry name" value="Glycogen Phosphorylase B"/>
    <property type="match status" value="1"/>
</dbReference>
<evidence type="ECO:0000313" key="3">
    <source>
        <dbReference type="EMBL" id="CAA0119857.1"/>
    </source>
</evidence>
<accession>A0A5S9QPH5</accession>
<dbReference type="CDD" id="cd03801">
    <property type="entry name" value="GT4_PimA-like"/>
    <property type="match status" value="1"/>
</dbReference>
<sequence length="420" mass="47507">MQVLVIGYVWPEPNSSAAGRRMMDLIGVFKARGAQITFASAAQRGEHSVDLEAQGVVTASISLNCSSFDSFVAELKPEVVIFDRFFTEEQFGWRVERSCASALRILDTEDLHCLRHARHQALKQGRQVQREDFFGELAQREIAAIWRCDLSLIISDYEFNLLQHTFGVAKDVLHYLPLLALRDAYDVSEWRRFSDRQHCVVIGNFRHAPNWDAVQYLRSQIWPKIRKSIPTLECHIYGAYPPPKALQLHSEKLGFLVKGWATDAAAVVEGARLCLAPLRFGAGQKGKLLEAMECGTPSITSDIGAEGMHGEMPWCGAIVKDSAQFAEDFAAAVLRFYEDQAAWQAAQLQGRALIASRFSRNAHLAQFEQRIDELLPQLERHRMLHFNSVMLRHQTLKSHQYMSQWIEAKNRLAAVDGDVL</sequence>
<evidence type="ECO:0000313" key="5">
    <source>
        <dbReference type="Proteomes" id="UP000439591"/>
    </source>
</evidence>
<evidence type="ECO:0000313" key="2">
    <source>
        <dbReference type="EMBL" id="CAA0115048.1"/>
    </source>
</evidence>
<dbReference type="EMBL" id="CACSIM010000005">
    <property type="protein sequence ID" value="CAA0115048.1"/>
    <property type="molecule type" value="Genomic_DNA"/>
</dbReference>
<name>A0A5S9QPH5_9GAMM</name>
<organism evidence="3 5">
    <name type="scientific">Zhongshania aliphaticivorans</name>
    <dbReference type="NCBI Taxonomy" id="1470434"/>
    <lineage>
        <taxon>Bacteria</taxon>
        <taxon>Pseudomonadati</taxon>
        <taxon>Pseudomonadota</taxon>
        <taxon>Gammaproteobacteria</taxon>
        <taxon>Cellvibrionales</taxon>
        <taxon>Spongiibacteraceae</taxon>
        <taxon>Zhongshania</taxon>
    </lineage>
</organism>
<dbReference type="Proteomes" id="UP000439591">
    <property type="component" value="Unassembled WGS sequence"/>
</dbReference>
<dbReference type="Proteomes" id="UP000435877">
    <property type="component" value="Unassembled WGS sequence"/>
</dbReference>
<dbReference type="EMBL" id="CACSIM010000007">
    <property type="protein sequence ID" value="CAA0119857.1"/>
    <property type="molecule type" value="Genomic_DNA"/>
</dbReference>